<evidence type="ECO:0000313" key="2">
    <source>
        <dbReference type="EMBL" id="KAF9468097.1"/>
    </source>
</evidence>
<name>A0A9P6CJ59_9AGAR</name>
<dbReference type="AlphaFoldDB" id="A0A9P6CJ59"/>
<dbReference type="Proteomes" id="UP000807353">
    <property type="component" value="Unassembled WGS sequence"/>
</dbReference>
<evidence type="ECO:0000313" key="3">
    <source>
        <dbReference type="Proteomes" id="UP000807353"/>
    </source>
</evidence>
<accession>A0A9P6CJ59</accession>
<keyword evidence="1" id="KW-0472">Membrane</keyword>
<keyword evidence="1" id="KW-0812">Transmembrane</keyword>
<organism evidence="2 3">
    <name type="scientific">Collybia nuda</name>
    <dbReference type="NCBI Taxonomy" id="64659"/>
    <lineage>
        <taxon>Eukaryota</taxon>
        <taxon>Fungi</taxon>
        <taxon>Dikarya</taxon>
        <taxon>Basidiomycota</taxon>
        <taxon>Agaricomycotina</taxon>
        <taxon>Agaricomycetes</taxon>
        <taxon>Agaricomycetidae</taxon>
        <taxon>Agaricales</taxon>
        <taxon>Tricholomatineae</taxon>
        <taxon>Clitocybaceae</taxon>
        <taxon>Collybia</taxon>
    </lineage>
</organism>
<keyword evidence="3" id="KW-1185">Reference proteome</keyword>
<reference evidence="2" key="1">
    <citation type="submission" date="2020-11" db="EMBL/GenBank/DDBJ databases">
        <authorList>
            <consortium name="DOE Joint Genome Institute"/>
            <person name="Ahrendt S."/>
            <person name="Riley R."/>
            <person name="Andreopoulos W."/>
            <person name="Labutti K."/>
            <person name="Pangilinan J."/>
            <person name="Ruiz-Duenas F.J."/>
            <person name="Barrasa J.M."/>
            <person name="Sanchez-Garcia M."/>
            <person name="Camarero S."/>
            <person name="Miyauchi S."/>
            <person name="Serrano A."/>
            <person name="Linde D."/>
            <person name="Babiker R."/>
            <person name="Drula E."/>
            <person name="Ayuso-Fernandez I."/>
            <person name="Pacheco R."/>
            <person name="Padilla G."/>
            <person name="Ferreira P."/>
            <person name="Barriuso J."/>
            <person name="Kellner H."/>
            <person name="Castanera R."/>
            <person name="Alfaro M."/>
            <person name="Ramirez L."/>
            <person name="Pisabarro A.G."/>
            <person name="Kuo A."/>
            <person name="Tritt A."/>
            <person name="Lipzen A."/>
            <person name="He G."/>
            <person name="Yan M."/>
            <person name="Ng V."/>
            <person name="Cullen D."/>
            <person name="Martin F."/>
            <person name="Rosso M.-N."/>
            <person name="Henrissat B."/>
            <person name="Hibbett D."/>
            <person name="Martinez A.T."/>
            <person name="Grigoriev I.V."/>
        </authorList>
    </citation>
    <scope>NUCLEOTIDE SEQUENCE</scope>
    <source>
        <strain evidence="2">CBS 247.69</strain>
    </source>
</reference>
<dbReference type="OrthoDB" id="3187264at2759"/>
<comment type="caution">
    <text evidence="2">The sequence shown here is derived from an EMBL/GenBank/DDBJ whole genome shotgun (WGS) entry which is preliminary data.</text>
</comment>
<keyword evidence="1" id="KW-1133">Transmembrane helix</keyword>
<feature type="transmembrane region" description="Helical" evidence="1">
    <location>
        <begin position="52"/>
        <end position="72"/>
    </location>
</feature>
<feature type="transmembrane region" description="Helical" evidence="1">
    <location>
        <begin position="126"/>
        <end position="145"/>
    </location>
</feature>
<proteinExistence type="predicted"/>
<feature type="transmembrane region" description="Helical" evidence="1">
    <location>
        <begin position="92"/>
        <end position="114"/>
    </location>
</feature>
<dbReference type="EMBL" id="MU150234">
    <property type="protein sequence ID" value="KAF9468097.1"/>
    <property type="molecule type" value="Genomic_DNA"/>
</dbReference>
<gene>
    <name evidence="2" type="ORF">BDZ94DRAFT_1247174</name>
</gene>
<protein>
    <submittedName>
        <fullName evidence="2">Uncharacterized protein</fullName>
    </submittedName>
</protein>
<sequence>MSARPPKIPTTQHTLRQLKLVVPGGAITYYLKTLHEFWRIAQGEGGSWGRTIAFVALGHGLTTIALFIYVLLTPWIKGVEPNYRSWRESGILSSVIPVMTATIVIGWLLLVLTLGHWSSLGYVKGVIGVCAVYALTFGLLGLVPVPKVKRK</sequence>
<evidence type="ECO:0000256" key="1">
    <source>
        <dbReference type="SAM" id="Phobius"/>
    </source>
</evidence>